<dbReference type="EMBL" id="CP076456">
    <property type="protein sequence ID" value="QWQ35534.1"/>
    <property type="molecule type" value="Genomic_DNA"/>
</dbReference>
<evidence type="ECO:0000259" key="1">
    <source>
        <dbReference type="Pfam" id="PF24551"/>
    </source>
</evidence>
<proteinExistence type="predicted"/>
<gene>
    <name evidence="2" type="ORF">KG104_13800</name>
</gene>
<organism evidence="2 3">
    <name type="scientific">Arthrobacter sunyaminii</name>
    <dbReference type="NCBI Taxonomy" id="2816859"/>
    <lineage>
        <taxon>Bacteria</taxon>
        <taxon>Bacillati</taxon>
        <taxon>Actinomycetota</taxon>
        <taxon>Actinomycetes</taxon>
        <taxon>Micrococcales</taxon>
        <taxon>Micrococcaceae</taxon>
        <taxon>Arthrobacter</taxon>
    </lineage>
</organism>
<dbReference type="Proteomes" id="UP000680588">
    <property type="component" value="Chromosome"/>
</dbReference>
<name>A0A975S5F6_9MICC</name>
<dbReference type="Pfam" id="PF24551">
    <property type="entry name" value="SH3_Rv0428c"/>
    <property type="match status" value="1"/>
</dbReference>
<dbReference type="InterPro" id="IPR056934">
    <property type="entry name" value="SH3_Rv0428c"/>
</dbReference>
<dbReference type="RefSeq" id="WP_207347945.1">
    <property type="nucleotide sequence ID" value="NZ_CP076456.1"/>
</dbReference>
<evidence type="ECO:0000313" key="2">
    <source>
        <dbReference type="EMBL" id="QWQ35534.1"/>
    </source>
</evidence>
<keyword evidence="3" id="KW-1185">Reference proteome</keyword>
<feature type="domain" description="Histone acetyltransferase Rv0428c-like SH3" evidence="1">
    <location>
        <begin position="14"/>
        <end position="64"/>
    </location>
</feature>
<dbReference type="KEGG" id="asun:KG104_13800"/>
<evidence type="ECO:0000313" key="3">
    <source>
        <dbReference type="Proteomes" id="UP000680588"/>
    </source>
</evidence>
<reference evidence="2" key="1">
    <citation type="submission" date="2021-06" db="EMBL/GenBank/DDBJ databases">
        <title>Novel species in genus Arthrobacter.</title>
        <authorList>
            <person name="Zhang G."/>
        </authorList>
    </citation>
    <scope>NUCLEOTIDE SEQUENCE</scope>
    <source>
        <strain evidence="2">Zg-ZUI122</strain>
    </source>
</reference>
<accession>A0A975S5F6</accession>
<sequence length="77" mass="8300">MNVSSPAAVLRSLPDGARVVVRYRIDGGFTDVLGYLVQATEESVTVAGRRENVTVPCALITAAKQVPPPPERRAPRR</sequence>
<protein>
    <recommendedName>
        <fullName evidence="1">Histone acetyltransferase Rv0428c-like SH3 domain-containing protein</fullName>
    </recommendedName>
</protein>
<dbReference type="AlphaFoldDB" id="A0A975S5F6"/>